<keyword evidence="4" id="KW-1185">Reference proteome</keyword>
<evidence type="ECO:0000259" key="2">
    <source>
        <dbReference type="Pfam" id="PF01494"/>
    </source>
</evidence>
<sequence length="441" mass="48363">MLARHTDSVTIVERDRLPDGPADRKGTPQARHTHVLVSGGARALDQLLPGTTQALLDHGAQYIGTPNRLLVLMSRGWLGRFEEMQFIIGCSRPLLDWVIRRRVFTEDRITVRQATDAVGLLGDGHRVTGVRVRDRQTGRTSHIEADFVVDATGQGSDAGTWLTDLGLPAPAEQHIDPQVFYSSRIYQAPSTAGDDFPEINIMSDPTRTDYVKAGVLVPIENRQWIVTLVGSRDHQPPTDETGFAGYARSLRHPVIADLIDTAKPLTPPRGFRIPGNRRRHFDLATWPQGFVVLGDAACTFNPIYGHGMAIAARSALALDTGLRRYGPHDDTGRIQRDIVHTADVAWDMATRQDLRYPTTIGPSPGALARLQQRFLDRLAWAATGSRTVAAAQLDVYTLSEPPSRLLAPSVILGILLGPRQPARTEPPLTSDEQPALPTPSD</sequence>
<dbReference type="InterPro" id="IPR002938">
    <property type="entry name" value="FAD-bd"/>
</dbReference>
<reference evidence="3 4" key="1">
    <citation type="submission" date="2020-08" db="EMBL/GenBank/DDBJ databases">
        <title>Sequencing the genomes of 1000 actinobacteria strains.</title>
        <authorList>
            <person name="Klenk H.-P."/>
        </authorList>
    </citation>
    <scope>NUCLEOTIDE SEQUENCE [LARGE SCALE GENOMIC DNA]</scope>
    <source>
        <strain evidence="3 4">DSM 45486</strain>
    </source>
</reference>
<dbReference type="InterPro" id="IPR036188">
    <property type="entry name" value="FAD/NAD-bd_sf"/>
</dbReference>
<gene>
    <name evidence="3" type="ORF">F4560_008605</name>
</gene>
<dbReference type="EMBL" id="JACHMO010000001">
    <property type="protein sequence ID" value="MBB5808837.1"/>
    <property type="molecule type" value="Genomic_DNA"/>
</dbReference>
<dbReference type="AlphaFoldDB" id="A0A7W9HUP1"/>
<feature type="domain" description="FAD-binding" evidence="2">
    <location>
        <begin position="109"/>
        <end position="321"/>
    </location>
</feature>
<organism evidence="3 4">
    <name type="scientific">Saccharothrix ecbatanensis</name>
    <dbReference type="NCBI Taxonomy" id="1105145"/>
    <lineage>
        <taxon>Bacteria</taxon>
        <taxon>Bacillati</taxon>
        <taxon>Actinomycetota</taxon>
        <taxon>Actinomycetes</taxon>
        <taxon>Pseudonocardiales</taxon>
        <taxon>Pseudonocardiaceae</taxon>
        <taxon>Saccharothrix</taxon>
    </lineage>
</organism>
<dbReference type="GO" id="GO:0071949">
    <property type="term" value="F:FAD binding"/>
    <property type="evidence" value="ECO:0007669"/>
    <property type="project" value="InterPro"/>
</dbReference>
<name>A0A7W9HUP1_9PSEU</name>
<dbReference type="PANTHER" id="PTHR43422:SF3">
    <property type="entry name" value="THIAMINE THIAZOLE SYNTHASE"/>
    <property type="match status" value="1"/>
</dbReference>
<protein>
    <submittedName>
        <fullName evidence="3">2-polyprenyl-6-methoxyphenol hydroxylase-like FAD-dependent oxidoreductase</fullName>
    </submittedName>
</protein>
<dbReference type="PANTHER" id="PTHR43422">
    <property type="entry name" value="THIAMINE THIAZOLE SYNTHASE"/>
    <property type="match status" value="1"/>
</dbReference>
<feature type="region of interest" description="Disordered" evidence="1">
    <location>
        <begin position="420"/>
        <end position="441"/>
    </location>
</feature>
<dbReference type="Pfam" id="PF01494">
    <property type="entry name" value="FAD_binding_3"/>
    <property type="match status" value="1"/>
</dbReference>
<dbReference type="Gene3D" id="3.50.50.60">
    <property type="entry name" value="FAD/NAD(P)-binding domain"/>
    <property type="match status" value="1"/>
</dbReference>
<feature type="region of interest" description="Disordered" evidence="1">
    <location>
        <begin position="1"/>
        <end position="30"/>
    </location>
</feature>
<evidence type="ECO:0000313" key="3">
    <source>
        <dbReference type="EMBL" id="MBB5808837.1"/>
    </source>
</evidence>
<proteinExistence type="predicted"/>
<dbReference type="Proteomes" id="UP000552097">
    <property type="component" value="Unassembled WGS sequence"/>
</dbReference>
<comment type="caution">
    <text evidence="3">The sequence shown here is derived from an EMBL/GenBank/DDBJ whole genome shotgun (WGS) entry which is preliminary data.</text>
</comment>
<accession>A0A7W9HUP1</accession>
<evidence type="ECO:0000313" key="4">
    <source>
        <dbReference type="Proteomes" id="UP000552097"/>
    </source>
</evidence>
<evidence type="ECO:0000256" key="1">
    <source>
        <dbReference type="SAM" id="MobiDB-lite"/>
    </source>
</evidence>
<dbReference type="SUPFAM" id="SSF51905">
    <property type="entry name" value="FAD/NAD(P)-binding domain"/>
    <property type="match status" value="1"/>
</dbReference>
<feature type="compositionally biased region" description="Basic and acidic residues" evidence="1">
    <location>
        <begin position="1"/>
        <end position="26"/>
    </location>
</feature>